<dbReference type="PANTHER" id="PTHR22691">
    <property type="entry name" value="YEAST SPT2-RELATED"/>
    <property type="match status" value="1"/>
</dbReference>
<evidence type="ECO:0000313" key="4">
    <source>
        <dbReference type="EMBL" id="PWA74045.1"/>
    </source>
</evidence>
<dbReference type="GO" id="GO:0006360">
    <property type="term" value="P:transcription by RNA polymerase I"/>
    <property type="evidence" value="ECO:0007669"/>
    <property type="project" value="TreeGrafter"/>
</dbReference>
<evidence type="ECO:0000256" key="2">
    <source>
        <dbReference type="ARBA" id="ARBA00023054"/>
    </source>
</evidence>
<dbReference type="AlphaFoldDB" id="A0A2U1NKK8"/>
<evidence type="ECO:0000313" key="5">
    <source>
        <dbReference type="Proteomes" id="UP000245207"/>
    </source>
</evidence>
<protein>
    <submittedName>
        <fullName evidence="4">Chromatin SPT2</fullName>
    </submittedName>
</protein>
<dbReference type="OrthoDB" id="6259853at2759"/>
<feature type="compositionally biased region" description="Polar residues" evidence="3">
    <location>
        <begin position="213"/>
        <end position="241"/>
    </location>
</feature>
<dbReference type="GO" id="GO:0005730">
    <property type="term" value="C:nucleolus"/>
    <property type="evidence" value="ECO:0007669"/>
    <property type="project" value="TreeGrafter"/>
</dbReference>
<keyword evidence="5" id="KW-1185">Reference proteome</keyword>
<dbReference type="Pfam" id="PF08243">
    <property type="entry name" value="SPT2"/>
    <property type="match status" value="1"/>
</dbReference>
<sequence>MQGYDDLDEYEDYEDEGGEYEEEGGEYEEEEEEDPERLQQEKDYLELRQKLKEQIRKKSKKELGTDLRAKKSKLPYDNFGSFFGPSKPVIAQRVIEESKSLLENPHLAERVLKPKSANQGGSSNSAVSRPRPNDNGHSRKVDIRAKHKQAKAEMIKNTRDYSFLLTEDAEIPVAPKNPPKSAPPQRPEVHSSQRRPDNSGRKVINGREERNPAHTSSQMRPKASQQSQRPSNSSKVTSTALDSRKQNGRNDGSGPGRPSGQKPLPSNLDSRKQNGRNDGSSSGRPLGQKPLPSKMQVASKQKVIPPAARNVISSGHKPLSSRSPPVINKKPLESKRDMDHKRDLEHRRDMDRRRDMDHRRDMERRRDMDDRGSVKANMNRKPMVSSKPQIKQHSARPPVSAQQKQRPQKRPARPFDDDDDEGEKAISMIRNMFGYNPNRYRNDDDDSDMEAGFEDIMREEKRSAKIAAMEDEEEAKKIEEEERRERMRKEAKRRKLSQR</sequence>
<organism evidence="4 5">
    <name type="scientific">Artemisia annua</name>
    <name type="common">Sweet wormwood</name>
    <dbReference type="NCBI Taxonomy" id="35608"/>
    <lineage>
        <taxon>Eukaryota</taxon>
        <taxon>Viridiplantae</taxon>
        <taxon>Streptophyta</taxon>
        <taxon>Embryophyta</taxon>
        <taxon>Tracheophyta</taxon>
        <taxon>Spermatophyta</taxon>
        <taxon>Magnoliopsida</taxon>
        <taxon>eudicotyledons</taxon>
        <taxon>Gunneridae</taxon>
        <taxon>Pentapetalae</taxon>
        <taxon>asterids</taxon>
        <taxon>campanulids</taxon>
        <taxon>Asterales</taxon>
        <taxon>Asteraceae</taxon>
        <taxon>Asteroideae</taxon>
        <taxon>Anthemideae</taxon>
        <taxon>Artemisiinae</taxon>
        <taxon>Artemisia</taxon>
    </lineage>
</organism>
<feature type="compositionally biased region" description="Basic and acidic residues" evidence="3">
    <location>
        <begin position="474"/>
        <end position="488"/>
    </location>
</feature>
<keyword evidence="2" id="KW-0175">Coiled coil</keyword>
<dbReference type="EMBL" id="PKPP01002631">
    <property type="protein sequence ID" value="PWA74045.1"/>
    <property type="molecule type" value="Genomic_DNA"/>
</dbReference>
<reference evidence="4 5" key="1">
    <citation type="journal article" date="2018" name="Mol. Plant">
        <title>The genome of Artemisia annua provides insight into the evolution of Asteraceae family and artemisinin biosynthesis.</title>
        <authorList>
            <person name="Shen Q."/>
            <person name="Zhang L."/>
            <person name="Liao Z."/>
            <person name="Wang S."/>
            <person name="Yan T."/>
            <person name="Shi P."/>
            <person name="Liu M."/>
            <person name="Fu X."/>
            <person name="Pan Q."/>
            <person name="Wang Y."/>
            <person name="Lv Z."/>
            <person name="Lu X."/>
            <person name="Zhang F."/>
            <person name="Jiang W."/>
            <person name="Ma Y."/>
            <person name="Chen M."/>
            <person name="Hao X."/>
            <person name="Li L."/>
            <person name="Tang Y."/>
            <person name="Lv G."/>
            <person name="Zhou Y."/>
            <person name="Sun X."/>
            <person name="Brodelius P.E."/>
            <person name="Rose J.K.C."/>
            <person name="Tang K."/>
        </authorList>
    </citation>
    <scope>NUCLEOTIDE SEQUENCE [LARGE SCALE GENOMIC DNA]</scope>
    <source>
        <strain evidence="5">cv. Huhao1</strain>
        <tissue evidence="4">Leaf</tissue>
    </source>
</reference>
<dbReference type="Proteomes" id="UP000245207">
    <property type="component" value="Unassembled WGS sequence"/>
</dbReference>
<comment type="caution">
    <text evidence="4">The sequence shown here is derived from an EMBL/GenBank/DDBJ whole genome shotgun (WGS) entry which is preliminary data.</text>
</comment>
<feature type="compositionally biased region" description="Basic and acidic residues" evidence="3">
    <location>
        <begin position="102"/>
        <end position="112"/>
    </location>
</feature>
<feature type="compositionally biased region" description="Basic and acidic residues" evidence="3">
    <location>
        <begin position="330"/>
        <end position="373"/>
    </location>
</feature>
<feature type="compositionally biased region" description="Polar residues" evidence="3">
    <location>
        <begin position="116"/>
        <end position="127"/>
    </location>
</feature>
<feature type="compositionally biased region" description="Basic residues" evidence="3">
    <location>
        <begin position="489"/>
        <end position="499"/>
    </location>
</feature>
<evidence type="ECO:0000256" key="3">
    <source>
        <dbReference type="SAM" id="MobiDB-lite"/>
    </source>
</evidence>
<dbReference type="GO" id="GO:0006334">
    <property type="term" value="P:nucleosome assembly"/>
    <property type="evidence" value="ECO:0007669"/>
    <property type="project" value="TreeGrafter"/>
</dbReference>
<feature type="compositionally biased region" description="Acidic residues" evidence="3">
    <location>
        <begin position="1"/>
        <end position="35"/>
    </location>
</feature>
<proteinExistence type="inferred from homology"/>
<comment type="similarity">
    <text evidence="1">Belongs to the SPT2 family.</text>
</comment>
<dbReference type="InterPro" id="IPR013256">
    <property type="entry name" value="Chromatin_SPT2"/>
</dbReference>
<feature type="compositionally biased region" description="Basic and acidic residues" evidence="3">
    <location>
        <begin position="187"/>
        <end position="212"/>
    </location>
</feature>
<dbReference type="SMART" id="SM00784">
    <property type="entry name" value="SPT2"/>
    <property type="match status" value="1"/>
</dbReference>
<accession>A0A2U1NKK8</accession>
<name>A0A2U1NKK8_ARTAN</name>
<feature type="compositionally biased region" description="Basic and acidic residues" evidence="3">
    <location>
        <begin position="131"/>
        <end position="159"/>
    </location>
</feature>
<feature type="region of interest" description="Disordered" evidence="3">
    <location>
        <begin position="464"/>
        <end position="499"/>
    </location>
</feature>
<evidence type="ECO:0000256" key="1">
    <source>
        <dbReference type="ARBA" id="ARBA00006461"/>
    </source>
</evidence>
<dbReference type="PANTHER" id="PTHR22691:SF8">
    <property type="entry name" value="PROTEIN SPT2 HOMOLOG"/>
    <property type="match status" value="1"/>
</dbReference>
<feature type="compositionally biased region" description="Pro residues" evidence="3">
    <location>
        <begin position="175"/>
        <end position="186"/>
    </location>
</feature>
<dbReference type="GO" id="GO:0042393">
    <property type="term" value="F:histone binding"/>
    <property type="evidence" value="ECO:0007669"/>
    <property type="project" value="TreeGrafter"/>
</dbReference>
<dbReference type="GO" id="GO:0003677">
    <property type="term" value="F:DNA binding"/>
    <property type="evidence" value="ECO:0007669"/>
    <property type="project" value="TreeGrafter"/>
</dbReference>
<dbReference type="STRING" id="35608.A0A2U1NKK8"/>
<gene>
    <name evidence="4" type="ORF">CTI12_AA256450</name>
</gene>
<feature type="region of interest" description="Disordered" evidence="3">
    <location>
        <begin position="1"/>
        <end position="41"/>
    </location>
</feature>
<feature type="region of interest" description="Disordered" evidence="3">
    <location>
        <begin position="102"/>
        <end position="448"/>
    </location>
</feature>